<reference evidence="7 8" key="1">
    <citation type="submission" date="2019-03" db="EMBL/GenBank/DDBJ databases">
        <title>Deep-cultivation of Planctomycetes and their phenomic and genomic characterization uncovers novel biology.</title>
        <authorList>
            <person name="Wiegand S."/>
            <person name="Jogler M."/>
            <person name="Boedeker C."/>
            <person name="Pinto D."/>
            <person name="Vollmers J."/>
            <person name="Rivas-Marin E."/>
            <person name="Kohn T."/>
            <person name="Peeters S.H."/>
            <person name="Heuer A."/>
            <person name="Rast P."/>
            <person name="Oberbeckmann S."/>
            <person name="Bunk B."/>
            <person name="Jeske O."/>
            <person name="Meyerdierks A."/>
            <person name="Storesund J.E."/>
            <person name="Kallscheuer N."/>
            <person name="Luecker S."/>
            <person name="Lage O.M."/>
            <person name="Pohl T."/>
            <person name="Merkel B.J."/>
            <person name="Hornburger P."/>
            <person name="Mueller R.-W."/>
            <person name="Bruemmer F."/>
            <person name="Labrenz M."/>
            <person name="Spormann A.M."/>
            <person name="Op den Camp H."/>
            <person name="Overmann J."/>
            <person name="Amann R."/>
            <person name="Jetten M.S.M."/>
            <person name="Mascher T."/>
            <person name="Medema M.H."/>
            <person name="Devos D.P."/>
            <person name="Kaster A.-K."/>
            <person name="Ovreas L."/>
            <person name="Rohde M."/>
            <person name="Galperin M.Y."/>
            <person name="Jogler C."/>
        </authorList>
    </citation>
    <scope>NUCLEOTIDE SEQUENCE [LARGE SCALE GENOMIC DNA]</scope>
    <source>
        <strain evidence="7 8">V202</strain>
    </source>
</reference>
<keyword evidence="3" id="KW-0472">Membrane</keyword>
<dbReference type="InterPro" id="IPR011429">
    <property type="entry name" value="Cyt_c_Planctomycete-type"/>
</dbReference>
<evidence type="ECO:0000313" key="7">
    <source>
        <dbReference type="EMBL" id="QDU10703.1"/>
    </source>
</evidence>
<feature type="domain" description="Cytochrome C Planctomycete-type" evidence="6">
    <location>
        <begin position="52"/>
        <end position="113"/>
    </location>
</feature>
<keyword evidence="8" id="KW-1185">Reference proteome</keyword>
<dbReference type="InterPro" id="IPR022655">
    <property type="entry name" value="DUF1553"/>
</dbReference>
<dbReference type="Pfam" id="PF07635">
    <property type="entry name" value="PSCyt1"/>
    <property type="match status" value="1"/>
</dbReference>
<evidence type="ECO:0000256" key="3">
    <source>
        <dbReference type="SAM" id="Phobius"/>
    </source>
</evidence>
<feature type="transmembrane region" description="Helical" evidence="3">
    <location>
        <begin position="12"/>
        <end position="29"/>
    </location>
</feature>
<dbReference type="Pfam" id="PF07587">
    <property type="entry name" value="PSD1"/>
    <property type="match status" value="1"/>
</dbReference>
<keyword evidence="1" id="KW-0175">Coiled coil</keyword>
<evidence type="ECO:0000256" key="2">
    <source>
        <dbReference type="SAM" id="MobiDB-lite"/>
    </source>
</evidence>
<evidence type="ECO:0000259" key="6">
    <source>
        <dbReference type="Pfam" id="PF07635"/>
    </source>
</evidence>
<dbReference type="InterPro" id="IPR036909">
    <property type="entry name" value="Cyt_c-like_dom_sf"/>
</dbReference>
<proteinExistence type="predicted"/>
<evidence type="ECO:0000259" key="5">
    <source>
        <dbReference type="Pfam" id="PF07587"/>
    </source>
</evidence>
<dbReference type="EMBL" id="CP037422">
    <property type="protein sequence ID" value="QDU10703.1"/>
    <property type="molecule type" value="Genomic_DNA"/>
</dbReference>
<feature type="domain" description="DUF1549" evidence="4">
    <location>
        <begin position="160"/>
        <end position="366"/>
    </location>
</feature>
<dbReference type="Pfam" id="PF07583">
    <property type="entry name" value="PSCyt2"/>
    <property type="match status" value="1"/>
</dbReference>
<protein>
    <submittedName>
        <fullName evidence="7">Planctomycete cytochrome C</fullName>
    </submittedName>
</protein>
<evidence type="ECO:0000313" key="8">
    <source>
        <dbReference type="Proteomes" id="UP000318384"/>
    </source>
</evidence>
<dbReference type="PANTHER" id="PTHR35889">
    <property type="entry name" value="CYCLOINULO-OLIGOSACCHARIDE FRUCTANOTRANSFERASE-RELATED"/>
    <property type="match status" value="1"/>
</dbReference>
<evidence type="ECO:0000256" key="1">
    <source>
        <dbReference type="SAM" id="Coils"/>
    </source>
</evidence>
<dbReference type="AlphaFoldDB" id="A0A517WZM8"/>
<organism evidence="7 8">
    <name type="scientific">Gimesia aquarii</name>
    <dbReference type="NCBI Taxonomy" id="2527964"/>
    <lineage>
        <taxon>Bacteria</taxon>
        <taxon>Pseudomonadati</taxon>
        <taxon>Planctomycetota</taxon>
        <taxon>Planctomycetia</taxon>
        <taxon>Planctomycetales</taxon>
        <taxon>Planctomycetaceae</taxon>
        <taxon>Gimesia</taxon>
    </lineage>
</organism>
<name>A0A517WZM8_9PLAN</name>
<dbReference type="GO" id="GO:0020037">
    <property type="term" value="F:heme binding"/>
    <property type="evidence" value="ECO:0007669"/>
    <property type="project" value="InterPro"/>
</dbReference>
<keyword evidence="3" id="KW-0812">Transmembrane</keyword>
<dbReference type="InterPro" id="IPR011444">
    <property type="entry name" value="DUF1549"/>
</dbReference>
<feature type="coiled-coil region" evidence="1">
    <location>
        <begin position="482"/>
        <end position="509"/>
    </location>
</feature>
<feature type="domain" description="DUF1553" evidence="5">
    <location>
        <begin position="555"/>
        <end position="811"/>
    </location>
</feature>
<dbReference type="SUPFAM" id="SSF46626">
    <property type="entry name" value="Cytochrome c"/>
    <property type="match status" value="1"/>
</dbReference>
<evidence type="ECO:0000259" key="4">
    <source>
        <dbReference type="Pfam" id="PF07583"/>
    </source>
</evidence>
<dbReference type="PANTHER" id="PTHR35889:SF3">
    <property type="entry name" value="F-BOX DOMAIN-CONTAINING PROTEIN"/>
    <property type="match status" value="1"/>
</dbReference>
<accession>A0A517WZM8</accession>
<sequence>MTPFPRFVSSQFWTAWLAIVATVMMVLIQDRSSIAQEVRYNRDVLPILAENCFTCHGFDKTKREAGLRLDSEKGALATLESGARAIIPGKTGQSALIQRIFTKYTDLLMPPKESGKQLTADQQEILRRWVKQGAQYEAHWAFIPPQYQEPPVVAGVDHAIDRFIQTRLAQEKITPSPEANRSTLIRRLSLDLIGLPPSPLEVDAFVNDRRTDAYERVVDRLLASEHFGERWARWWLDLAHYGDSDGYLQDFLRPVAWRYRQWVVDAFNRDMPFDQFTIEQLAGDLFPNATVSQRTATGFLRNTLSNREGGAGLEEFRVRQVIDRTSTVSTTWLALTFACAECHDHKFDAISQREFYQFYDFFNNADEVNFNAPLPGELKPWLKAKQVYDQKRGKRLAPISEPLATLQADWEKQILHAEAHPGDDFSWDRKLELLGLQWGQNLGEGQLEGLNIIKTPLAQRTQDQQDRLLDYFLDNIPSVYNAKAKELKLSEVRAQIKTWKNELPKLTRAPGMMQSIIPRATHIHIRGNYRRHGEKVNAGTPAALPRLNAHKSQPDRLALARWLVSPEHPLTARVTVNRLWQELFGRGIVATSENFGVRGDRPSHPELLDWLALKFQQHNWSTKEVLRVIVTSQTYKQSSRARPELVTHDPDNELLARQSRLRLSAEMVRDSILEISGLLSHTVGGPSVKPQQPDSVSKAGYSNEWKTSSGADRYRRGLYTFIQRTSPFAQFVTFDLPDTSSSCTRRERSNTPLQALNLLNDPVFLEAARSLTSRVMRESRSSNESRLNHTYMLVLARPPQPAESKRLLKYLEQQKTLFNNEPSSMRELLLESTPQGDPVEYAAWIALSSVLLNLDETITRE</sequence>
<keyword evidence="3" id="KW-1133">Transmembrane helix</keyword>
<gene>
    <name evidence="7" type="ORF">V202x_41150</name>
</gene>
<dbReference type="Proteomes" id="UP000318384">
    <property type="component" value="Chromosome"/>
</dbReference>
<dbReference type="RefSeq" id="WP_145178549.1">
    <property type="nucleotide sequence ID" value="NZ_CP037422.1"/>
</dbReference>
<dbReference type="OrthoDB" id="127107at2"/>
<dbReference type="GO" id="GO:0009055">
    <property type="term" value="F:electron transfer activity"/>
    <property type="evidence" value="ECO:0007669"/>
    <property type="project" value="InterPro"/>
</dbReference>
<feature type="region of interest" description="Disordered" evidence="2">
    <location>
        <begin position="684"/>
        <end position="703"/>
    </location>
</feature>